<gene>
    <name evidence="3" type="ORF">J1605_015714</name>
</gene>
<dbReference type="GO" id="GO:0005576">
    <property type="term" value="C:extracellular region"/>
    <property type="evidence" value="ECO:0007669"/>
    <property type="project" value="TreeGrafter"/>
</dbReference>
<dbReference type="InterPro" id="IPR036058">
    <property type="entry name" value="Kazal_dom_sf"/>
</dbReference>
<evidence type="ECO:0000259" key="2">
    <source>
        <dbReference type="PROSITE" id="PS51465"/>
    </source>
</evidence>
<proteinExistence type="predicted"/>
<name>A0AB34GD45_ESCRO</name>
<dbReference type="EMBL" id="JAIQCJ010002443">
    <property type="protein sequence ID" value="KAJ8776239.1"/>
    <property type="molecule type" value="Genomic_DNA"/>
</dbReference>
<keyword evidence="1" id="KW-1015">Disulfide bond</keyword>
<dbReference type="SMART" id="SM00280">
    <property type="entry name" value="KAZAL"/>
    <property type="match status" value="1"/>
</dbReference>
<evidence type="ECO:0000313" key="3">
    <source>
        <dbReference type="EMBL" id="KAJ8776239.1"/>
    </source>
</evidence>
<evidence type="ECO:0000256" key="1">
    <source>
        <dbReference type="ARBA" id="ARBA00023157"/>
    </source>
</evidence>
<dbReference type="Proteomes" id="UP001159641">
    <property type="component" value="Unassembled WGS sequence"/>
</dbReference>
<sequence length="75" mass="8164">MQTPVLTIGFHLCAPQCNSDYVPVCGSNGESYQNECYLRQAACKQQSEILVVSEGSCATGMYVILKTPENPRSGF</sequence>
<dbReference type="GO" id="GO:0030154">
    <property type="term" value="P:cell differentiation"/>
    <property type="evidence" value="ECO:0007669"/>
    <property type="project" value="TreeGrafter"/>
</dbReference>
<dbReference type="Gene3D" id="3.30.60.30">
    <property type="match status" value="1"/>
</dbReference>
<dbReference type="AlphaFoldDB" id="A0AB34GD45"/>
<dbReference type="InterPro" id="IPR002350">
    <property type="entry name" value="Kazal_dom"/>
</dbReference>
<evidence type="ECO:0000313" key="4">
    <source>
        <dbReference type="Proteomes" id="UP001159641"/>
    </source>
</evidence>
<dbReference type="FunFam" id="3.30.60.30:FF:000020">
    <property type="entry name" value="tomoregulin-2 isoform X2"/>
    <property type="match status" value="1"/>
</dbReference>
<dbReference type="PROSITE" id="PS51465">
    <property type="entry name" value="KAZAL_2"/>
    <property type="match status" value="1"/>
</dbReference>
<dbReference type="CDD" id="cd00104">
    <property type="entry name" value="KAZAL_FS"/>
    <property type="match status" value="1"/>
</dbReference>
<reference evidence="3 4" key="1">
    <citation type="submission" date="2022-11" db="EMBL/GenBank/DDBJ databases">
        <title>Whole genome sequence of Eschrichtius robustus ER-17-0199.</title>
        <authorList>
            <person name="Bruniche-Olsen A."/>
            <person name="Black A.N."/>
            <person name="Fields C.J."/>
            <person name="Walden K."/>
            <person name="Dewoody J.A."/>
        </authorList>
    </citation>
    <scope>NUCLEOTIDE SEQUENCE [LARGE SCALE GENOMIC DNA]</scope>
    <source>
        <strain evidence="3">ER-17-0199</strain>
        <tissue evidence="3">Blubber</tissue>
    </source>
</reference>
<keyword evidence="4" id="KW-1185">Reference proteome</keyword>
<dbReference type="PANTHER" id="PTHR10913">
    <property type="entry name" value="FOLLISTATIN-RELATED"/>
    <property type="match status" value="1"/>
</dbReference>
<dbReference type="InterPro" id="IPR050653">
    <property type="entry name" value="Prot_Inhib_GrowthFact_Antg"/>
</dbReference>
<dbReference type="PANTHER" id="PTHR10913:SF80">
    <property type="entry name" value="TOMOREGULIN-2"/>
    <property type="match status" value="1"/>
</dbReference>
<dbReference type="Pfam" id="PF07648">
    <property type="entry name" value="Kazal_2"/>
    <property type="match status" value="1"/>
</dbReference>
<protein>
    <recommendedName>
        <fullName evidence="2">Kazal-like domain-containing protein</fullName>
    </recommendedName>
</protein>
<dbReference type="SUPFAM" id="SSF100895">
    <property type="entry name" value="Kazal-type serine protease inhibitors"/>
    <property type="match status" value="1"/>
</dbReference>
<comment type="caution">
    <text evidence="3">The sequence shown here is derived from an EMBL/GenBank/DDBJ whole genome shotgun (WGS) entry which is preliminary data.</text>
</comment>
<feature type="domain" description="Kazal-like" evidence="2">
    <location>
        <begin position="7"/>
        <end position="59"/>
    </location>
</feature>
<accession>A0AB34GD45</accession>
<organism evidence="3 4">
    <name type="scientific">Eschrichtius robustus</name>
    <name type="common">California gray whale</name>
    <name type="synonym">Eschrichtius gibbosus</name>
    <dbReference type="NCBI Taxonomy" id="9764"/>
    <lineage>
        <taxon>Eukaryota</taxon>
        <taxon>Metazoa</taxon>
        <taxon>Chordata</taxon>
        <taxon>Craniata</taxon>
        <taxon>Vertebrata</taxon>
        <taxon>Euteleostomi</taxon>
        <taxon>Mammalia</taxon>
        <taxon>Eutheria</taxon>
        <taxon>Laurasiatheria</taxon>
        <taxon>Artiodactyla</taxon>
        <taxon>Whippomorpha</taxon>
        <taxon>Cetacea</taxon>
        <taxon>Mysticeti</taxon>
        <taxon>Eschrichtiidae</taxon>
        <taxon>Eschrichtius</taxon>
    </lineage>
</organism>